<name>A0A5E4B3B4_MARMO</name>
<dbReference type="EMBL" id="WJEC01008115">
    <property type="protein sequence ID" value="KAF7463830.1"/>
    <property type="molecule type" value="Genomic_DNA"/>
</dbReference>
<dbReference type="Proteomes" id="UP000662637">
    <property type="component" value="Unassembled WGS sequence"/>
</dbReference>
<reference evidence="2" key="2">
    <citation type="submission" date="2020-08" db="EMBL/GenBank/DDBJ databases">
        <authorList>
            <person name="Shumante A."/>
            <person name="Zimin A.V."/>
            <person name="Puiu D."/>
            <person name="Salzberg S.L."/>
        </authorList>
    </citation>
    <scope>NUCLEOTIDE SEQUENCE</scope>
    <source>
        <strain evidence="2">WC2-LM</strain>
        <tissue evidence="2">Liver</tissue>
    </source>
</reference>
<accession>A0A5E4B3B4</accession>
<protein>
    <submittedName>
        <fullName evidence="3">Uncharacterized protein</fullName>
    </submittedName>
</protein>
<organism evidence="3 4">
    <name type="scientific">Marmota monax</name>
    <name type="common">Woodchuck</name>
    <dbReference type="NCBI Taxonomy" id="9995"/>
    <lineage>
        <taxon>Eukaryota</taxon>
        <taxon>Metazoa</taxon>
        <taxon>Chordata</taxon>
        <taxon>Craniata</taxon>
        <taxon>Vertebrata</taxon>
        <taxon>Euteleostomi</taxon>
        <taxon>Mammalia</taxon>
        <taxon>Eutheria</taxon>
        <taxon>Euarchontoglires</taxon>
        <taxon>Glires</taxon>
        <taxon>Rodentia</taxon>
        <taxon>Sciuromorpha</taxon>
        <taxon>Sciuridae</taxon>
        <taxon>Xerinae</taxon>
        <taxon>Marmotini</taxon>
        <taxon>Marmota</taxon>
    </lineage>
</organism>
<evidence type="ECO:0000256" key="1">
    <source>
        <dbReference type="SAM" id="MobiDB-lite"/>
    </source>
</evidence>
<feature type="compositionally biased region" description="Basic and acidic residues" evidence="1">
    <location>
        <begin position="35"/>
        <end position="57"/>
    </location>
</feature>
<evidence type="ECO:0000313" key="4">
    <source>
        <dbReference type="Proteomes" id="UP000335636"/>
    </source>
</evidence>
<evidence type="ECO:0000313" key="3">
    <source>
        <dbReference type="EMBL" id="VTJ64084.1"/>
    </source>
</evidence>
<sequence>MEIYGGDFKSGLGWKESLFSLQPVPASSARAGQSHSEEQKHWPDGKSIKESSSEKLRQTRTSADSDVFGLPDRLG</sequence>
<feature type="region of interest" description="Disordered" evidence="1">
    <location>
        <begin position="24"/>
        <end position="75"/>
    </location>
</feature>
<gene>
    <name evidence="2" type="ORF">GHT09_008532</name>
    <name evidence="3" type="ORF">MONAX_5E026453</name>
</gene>
<evidence type="ECO:0000313" key="2">
    <source>
        <dbReference type="EMBL" id="KAF7463830.1"/>
    </source>
</evidence>
<reference evidence="3 4" key="1">
    <citation type="submission" date="2019-04" db="EMBL/GenBank/DDBJ databases">
        <authorList>
            <person name="Alioto T."/>
            <person name="Alioto T."/>
        </authorList>
    </citation>
    <scope>NUCLEOTIDE SEQUENCE [LARGE SCALE GENOMIC DNA]</scope>
</reference>
<dbReference type="AlphaFoldDB" id="A0A5E4B3B4"/>
<dbReference type="EMBL" id="CABDUW010000251">
    <property type="protein sequence ID" value="VTJ64084.1"/>
    <property type="molecule type" value="Genomic_DNA"/>
</dbReference>
<keyword evidence="4" id="KW-1185">Reference proteome</keyword>
<proteinExistence type="predicted"/>
<dbReference type="Proteomes" id="UP000335636">
    <property type="component" value="Unassembled WGS sequence"/>
</dbReference>